<evidence type="ECO:0000256" key="12">
    <source>
        <dbReference type="PIRSR" id="PIRSR006621-2"/>
    </source>
</evidence>
<sequence length="334" mass="36976">MRLCIAPMMGWTDRHCRYFHRLLTRRAWLYTEMVAVGALLHSDAARHLAFDESEHPVALQLGGSNPDELADCAKRGEAAGYDEINLNCGCPSARVQRGVFGAALMAQPLRVAECVRAMRDAVSIPVTVKHRIGLDDIEEYAFVRDFIGTVAHAGCQTFIVHARSAVLHGLNPKENRSVPPLRYEVAYRLKRDFPALEIILNGGVTTLAQVERHLAHIDGVMLGRAAYHNPWLLAGIDHRFYQANAPVAQRADVIPALKAYYARESARGAPLKAVTRHILGLYHGVPGARRWRRTLSDTERWTDGPAPLLDAAAGLQINPDRQKRVNCASRSSCA</sequence>
<evidence type="ECO:0000259" key="13">
    <source>
        <dbReference type="Pfam" id="PF01207"/>
    </source>
</evidence>
<evidence type="ECO:0000256" key="5">
    <source>
        <dbReference type="ARBA" id="ARBA00022694"/>
    </source>
</evidence>
<dbReference type="eggNOG" id="COG0042">
    <property type="taxonomic scope" value="Bacteria"/>
</dbReference>
<dbReference type="InterPro" id="IPR004653">
    <property type="entry name" value="DusA"/>
</dbReference>
<dbReference type="Proteomes" id="UP000054051">
    <property type="component" value="Unassembled WGS sequence"/>
</dbReference>
<dbReference type="STRING" id="1070319.CAGGBEG34_220041"/>
<evidence type="ECO:0000256" key="8">
    <source>
        <dbReference type="ARBA" id="ARBA00023002"/>
    </source>
</evidence>
<dbReference type="InterPro" id="IPR035587">
    <property type="entry name" value="DUS-like_FMN-bd"/>
</dbReference>
<dbReference type="InterPro" id="IPR013785">
    <property type="entry name" value="Aldolase_TIM"/>
</dbReference>
<feature type="binding site" evidence="9 12">
    <location>
        <position position="161"/>
    </location>
    <ligand>
        <name>FMN</name>
        <dbReference type="ChEBI" id="CHEBI:58210"/>
    </ligand>
</feature>
<dbReference type="NCBIfam" id="TIGR00742">
    <property type="entry name" value="yjbN"/>
    <property type="match status" value="1"/>
</dbReference>
<evidence type="ECO:0000256" key="4">
    <source>
        <dbReference type="ARBA" id="ARBA00022643"/>
    </source>
</evidence>
<evidence type="ECO:0000256" key="10">
    <source>
        <dbReference type="PIRNR" id="PIRNR006621"/>
    </source>
</evidence>
<dbReference type="InterPro" id="IPR018517">
    <property type="entry name" value="tRNA_hU_synthase_CS"/>
</dbReference>
<evidence type="ECO:0000313" key="14">
    <source>
        <dbReference type="EMBL" id="CCD29291.1"/>
    </source>
</evidence>
<comment type="catalytic activity">
    <reaction evidence="9">
        <text>5,6-dihydrouridine(20a) in tRNA + NAD(+) = uridine(20a) in tRNA + NADH + H(+)</text>
        <dbReference type="Rhea" id="RHEA:53348"/>
        <dbReference type="Rhea" id="RHEA-COMP:13535"/>
        <dbReference type="Rhea" id="RHEA-COMP:13536"/>
        <dbReference type="ChEBI" id="CHEBI:15378"/>
        <dbReference type="ChEBI" id="CHEBI:57540"/>
        <dbReference type="ChEBI" id="CHEBI:57945"/>
        <dbReference type="ChEBI" id="CHEBI:65315"/>
        <dbReference type="ChEBI" id="CHEBI:74443"/>
    </reaction>
</comment>
<dbReference type="Pfam" id="PF01207">
    <property type="entry name" value="Dus"/>
    <property type="match status" value="1"/>
</dbReference>
<comment type="catalytic activity">
    <reaction evidence="9">
        <text>5,6-dihydrouridine(20a) in tRNA + NADP(+) = uridine(20a) in tRNA + NADPH + H(+)</text>
        <dbReference type="Rhea" id="RHEA:53344"/>
        <dbReference type="Rhea" id="RHEA-COMP:13535"/>
        <dbReference type="Rhea" id="RHEA-COMP:13536"/>
        <dbReference type="ChEBI" id="CHEBI:15378"/>
        <dbReference type="ChEBI" id="CHEBI:57783"/>
        <dbReference type="ChEBI" id="CHEBI:58349"/>
        <dbReference type="ChEBI" id="CHEBI:65315"/>
        <dbReference type="ChEBI" id="CHEBI:74443"/>
    </reaction>
</comment>
<keyword evidence="15" id="KW-1185">Reference proteome</keyword>
<dbReference type="AlphaFoldDB" id="G2J944"/>
<dbReference type="PANTHER" id="PTHR42907:SF1">
    <property type="entry name" value="FMN-LINKED OXIDOREDUCTASES SUPERFAMILY PROTEIN"/>
    <property type="match status" value="1"/>
</dbReference>
<evidence type="ECO:0000256" key="9">
    <source>
        <dbReference type="HAMAP-Rule" id="MF_02041"/>
    </source>
</evidence>
<evidence type="ECO:0000256" key="1">
    <source>
        <dbReference type="ARBA" id="ARBA00001917"/>
    </source>
</evidence>
<dbReference type="Gene3D" id="1.20.120.1460">
    <property type="match status" value="1"/>
</dbReference>
<keyword evidence="4 9" id="KW-0288">FMN</keyword>
<keyword evidence="7 9" id="KW-0694">RNA-binding</keyword>
<dbReference type="GO" id="GO:0010181">
    <property type="term" value="F:FMN binding"/>
    <property type="evidence" value="ECO:0007669"/>
    <property type="project" value="UniProtKB-UniRule"/>
</dbReference>
<dbReference type="NCBIfam" id="NF008774">
    <property type="entry name" value="PRK11815.1"/>
    <property type="match status" value="1"/>
</dbReference>
<protein>
    <recommendedName>
        <fullName evidence="9">tRNA-dihydrouridine(20/20a) synthase</fullName>
        <ecNumber evidence="9">1.3.1.91</ecNumber>
    </recommendedName>
    <alternativeName>
        <fullName evidence="9">U20-specific dihydrouridine synthase</fullName>
        <shortName evidence="9">U20-specific Dus</shortName>
    </alternativeName>
    <alternativeName>
        <fullName evidence="9">tRNA-dihydrouridine synthase A</fullName>
    </alternativeName>
</protein>
<comment type="caution">
    <text evidence="14">The sequence shown here is derived from an EMBL/GenBank/DDBJ whole genome shotgun (WGS) entry which is preliminary data.</text>
</comment>
<dbReference type="InterPro" id="IPR001269">
    <property type="entry name" value="DUS_fam"/>
</dbReference>
<comment type="cofactor">
    <cofactor evidence="1 9 10 12">
        <name>FMN</name>
        <dbReference type="ChEBI" id="CHEBI:58210"/>
    </cofactor>
</comment>
<keyword evidence="3 9" id="KW-0285">Flavoprotein</keyword>
<proteinExistence type="inferred from homology"/>
<dbReference type="GO" id="GO:0102264">
    <property type="term" value="F:tRNA-dihydrouridine20 synthase activity"/>
    <property type="evidence" value="ECO:0007669"/>
    <property type="project" value="UniProtKB-EC"/>
</dbReference>
<dbReference type="OrthoDB" id="9783413at2"/>
<organism evidence="14 15">
    <name type="scientific">Candidatus Glomeribacter gigasporarum BEG34</name>
    <dbReference type="NCBI Taxonomy" id="1070319"/>
    <lineage>
        <taxon>Bacteria</taxon>
        <taxon>Pseudomonadati</taxon>
        <taxon>Pseudomonadota</taxon>
        <taxon>Betaproteobacteria</taxon>
        <taxon>Burkholderiales</taxon>
        <taxon>Burkholderiaceae</taxon>
        <taxon>Candidatus Glomeribacter</taxon>
    </lineage>
</organism>
<comment type="catalytic activity">
    <reaction evidence="9">
        <text>5,6-dihydrouridine(20) in tRNA + NAD(+) = uridine(20) in tRNA + NADH + H(+)</text>
        <dbReference type="Rhea" id="RHEA:53340"/>
        <dbReference type="Rhea" id="RHEA-COMP:13533"/>
        <dbReference type="Rhea" id="RHEA-COMP:13534"/>
        <dbReference type="ChEBI" id="CHEBI:15378"/>
        <dbReference type="ChEBI" id="CHEBI:57540"/>
        <dbReference type="ChEBI" id="CHEBI:57945"/>
        <dbReference type="ChEBI" id="CHEBI:65315"/>
        <dbReference type="ChEBI" id="CHEBI:74443"/>
        <dbReference type="EC" id="1.3.1.91"/>
    </reaction>
</comment>
<comment type="catalytic activity">
    <reaction evidence="9">
        <text>5,6-dihydrouridine(20) in tRNA + NADP(+) = uridine(20) in tRNA + NADPH + H(+)</text>
        <dbReference type="Rhea" id="RHEA:53336"/>
        <dbReference type="Rhea" id="RHEA-COMP:13533"/>
        <dbReference type="Rhea" id="RHEA-COMP:13534"/>
        <dbReference type="ChEBI" id="CHEBI:15378"/>
        <dbReference type="ChEBI" id="CHEBI:57783"/>
        <dbReference type="ChEBI" id="CHEBI:58349"/>
        <dbReference type="ChEBI" id="CHEBI:65315"/>
        <dbReference type="ChEBI" id="CHEBI:74443"/>
        <dbReference type="EC" id="1.3.1.91"/>
    </reaction>
</comment>
<evidence type="ECO:0000256" key="11">
    <source>
        <dbReference type="PIRSR" id="PIRSR006621-1"/>
    </source>
</evidence>
<gene>
    <name evidence="9 14" type="primary">dusA</name>
    <name evidence="14" type="ORF">CAGGBEG34_220041</name>
</gene>
<dbReference type="HAMAP" id="MF_02041">
    <property type="entry name" value="DusA_subfam"/>
    <property type="match status" value="1"/>
</dbReference>
<dbReference type="GO" id="GO:0102266">
    <property type="term" value="F:tRNA-dihydrouridine20a synthase activity"/>
    <property type="evidence" value="ECO:0007669"/>
    <property type="project" value="RHEA"/>
</dbReference>
<keyword evidence="5 9" id="KW-0819">tRNA processing</keyword>
<dbReference type="RefSeq" id="WP_006682518.1">
    <property type="nucleotide sequence ID" value="NZ_CAFB01000039.1"/>
</dbReference>
<dbReference type="SUPFAM" id="SSF51395">
    <property type="entry name" value="FMN-linked oxidoreductases"/>
    <property type="match status" value="1"/>
</dbReference>
<dbReference type="PANTHER" id="PTHR42907">
    <property type="entry name" value="FMN-LINKED OXIDOREDUCTASES SUPERFAMILY PROTEIN"/>
    <property type="match status" value="1"/>
</dbReference>
<evidence type="ECO:0000313" key="15">
    <source>
        <dbReference type="Proteomes" id="UP000054051"/>
    </source>
</evidence>
<dbReference type="GO" id="GO:0050660">
    <property type="term" value="F:flavin adenine dinucleotide binding"/>
    <property type="evidence" value="ECO:0007669"/>
    <property type="project" value="InterPro"/>
</dbReference>
<evidence type="ECO:0000256" key="7">
    <source>
        <dbReference type="ARBA" id="ARBA00022884"/>
    </source>
</evidence>
<evidence type="ECO:0000256" key="3">
    <source>
        <dbReference type="ARBA" id="ARBA00022630"/>
    </source>
</evidence>
<evidence type="ECO:0000256" key="2">
    <source>
        <dbReference type="ARBA" id="ARBA00022555"/>
    </source>
</evidence>
<feature type="binding site" evidence="9 12">
    <location>
        <begin position="201"/>
        <end position="203"/>
    </location>
    <ligand>
        <name>FMN</name>
        <dbReference type="ChEBI" id="CHEBI:58210"/>
    </ligand>
</feature>
<feature type="active site" description="Proton donor" evidence="9 11">
    <location>
        <position position="90"/>
    </location>
</feature>
<feature type="binding site" evidence="9 12">
    <location>
        <begin position="7"/>
        <end position="9"/>
    </location>
    <ligand>
        <name>FMN</name>
        <dbReference type="ChEBI" id="CHEBI:58210"/>
    </ligand>
</feature>
<feature type="site" description="Interacts with tRNA" evidence="9">
    <location>
        <position position="176"/>
    </location>
</feature>
<feature type="site" description="Interacts with tRNA" evidence="9">
    <location>
        <position position="87"/>
    </location>
</feature>
<feature type="binding site" evidence="9 12">
    <location>
        <position position="129"/>
    </location>
    <ligand>
        <name>FMN</name>
        <dbReference type="ChEBI" id="CHEBI:58210"/>
    </ligand>
</feature>
<feature type="binding site" evidence="9 12">
    <location>
        <begin position="223"/>
        <end position="224"/>
    </location>
    <ligand>
        <name>FMN</name>
        <dbReference type="ChEBI" id="CHEBI:58210"/>
    </ligand>
</feature>
<name>G2J944_9BURK</name>
<feature type="site" description="Interacts with tRNA; defines subfamily-specific binding signature" evidence="9">
    <location>
        <position position="292"/>
    </location>
</feature>
<comment type="similarity">
    <text evidence="9">Belongs to the Dus family. DusA subfamily.</text>
</comment>
<keyword evidence="8 9" id="KW-0560">Oxidoreductase</keyword>
<keyword evidence="2 9" id="KW-0820">tRNA-binding</keyword>
<dbReference type="CDD" id="cd02801">
    <property type="entry name" value="DUS_like_FMN"/>
    <property type="match status" value="1"/>
</dbReference>
<feature type="site" description="Interacts with tRNA; defines subfamily-specific binding signature" evidence="9">
    <location>
        <position position="173"/>
    </location>
</feature>
<dbReference type="EMBL" id="CAFB01000039">
    <property type="protein sequence ID" value="CCD29291.1"/>
    <property type="molecule type" value="Genomic_DNA"/>
</dbReference>
<reference evidence="14 15" key="1">
    <citation type="submission" date="2011-08" db="EMBL/GenBank/DDBJ databases">
        <title>The genome of the obligate endobacterium of an arbuscular mycorrhizal fungus reveals an interphylum network of nutritional interactions.</title>
        <authorList>
            <person name="Ghignone S."/>
            <person name="Salvioli A."/>
            <person name="Anca I."/>
            <person name="Lumini E."/>
            <person name="Ortu G."/>
            <person name="Petiti L."/>
            <person name="Cruveiller S."/>
            <person name="Bianciotto V."/>
            <person name="Piffanelli P."/>
            <person name="Lanfranco L."/>
            <person name="Bonfante P."/>
        </authorList>
    </citation>
    <scope>NUCLEOTIDE SEQUENCE [LARGE SCALE GENOMIC DNA]</scope>
    <source>
        <strain evidence="14 15">BEG34</strain>
    </source>
</reference>
<comment type="similarity">
    <text evidence="10">Belongs to the dus family.</text>
</comment>
<dbReference type="PROSITE" id="PS01136">
    <property type="entry name" value="UPF0034"/>
    <property type="match status" value="1"/>
</dbReference>
<evidence type="ECO:0000256" key="6">
    <source>
        <dbReference type="ARBA" id="ARBA00022857"/>
    </source>
</evidence>
<comment type="function">
    <text evidence="9">Catalyzes the synthesis of 5,6-dihydrouridine (D), a modified base found in the D-loop of most tRNAs, via the reduction of the C5-C6 double bond in target uridines. Specifically modifies U20 and U20a in tRNAs.</text>
</comment>
<accession>G2J944</accession>
<feature type="site" description="Interacts with tRNA; defines subfamily-specific binding signature" evidence="9">
    <location>
        <position position="289"/>
    </location>
</feature>
<keyword evidence="6 9" id="KW-0521">NADP</keyword>
<dbReference type="GO" id="GO:0000049">
    <property type="term" value="F:tRNA binding"/>
    <property type="evidence" value="ECO:0007669"/>
    <property type="project" value="UniProtKB-UniRule"/>
</dbReference>
<keyword evidence="12" id="KW-0547">Nucleotide-binding</keyword>
<dbReference type="PIRSF" id="PIRSF006621">
    <property type="entry name" value="Dus"/>
    <property type="match status" value="1"/>
</dbReference>
<dbReference type="EC" id="1.3.1.91" evidence="9"/>
<feature type="domain" description="DUS-like FMN-binding" evidence="13">
    <location>
        <begin position="5"/>
        <end position="302"/>
    </location>
</feature>
<dbReference type="Gene3D" id="3.20.20.70">
    <property type="entry name" value="Aldolase class I"/>
    <property type="match status" value="1"/>
</dbReference>
<feature type="binding site" evidence="9 12">
    <location>
        <position position="60"/>
    </location>
    <ligand>
        <name>FMN</name>
        <dbReference type="ChEBI" id="CHEBI:58210"/>
    </ligand>
</feature>